<dbReference type="InterPro" id="IPR036875">
    <property type="entry name" value="Znf_CCHC_sf"/>
</dbReference>
<evidence type="ECO:0000313" key="1">
    <source>
        <dbReference type="EMBL" id="KAF0688110.1"/>
    </source>
</evidence>
<gene>
    <name evidence="2" type="primary">Aste57867_20271</name>
    <name evidence="1" type="ORF">As57867_020205</name>
    <name evidence="2" type="ORF">ASTE57867_20271</name>
</gene>
<dbReference type="EMBL" id="VJMH01006767">
    <property type="protein sequence ID" value="KAF0688110.1"/>
    <property type="molecule type" value="Genomic_DNA"/>
</dbReference>
<dbReference type="SUPFAM" id="SSF57756">
    <property type="entry name" value="Retrovirus zinc finger-like domains"/>
    <property type="match status" value="1"/>
</dbReference>
<dbReference type="AlphaFoldDB" id="A0A485LFU0"/>
<dbReference type="EMBL" id="CAADRA010006790">
    <property type="protein sequence ID" value="VFT96961.1"/>
    <property type="molecule type" value="Genomic_DNA"/>
</dbReference>
<name>A0A485LFU0_9STRA</name>
<proteinExistence type="predicted"/>
<accession>A0A485LFU0</accession>
<dbReference type="GO" id="GO:0003676">
    <property type="term" value="F:nucleic acid binding"/>
    <property type="evidence" value="ECO:0007669"/>
    <property type="project" value="InterPro"/>
</dbReference>
<evidence type="ECO:0000313" key="2">
    <source>
        <dbReference type="EMBL" id="VFT96961.1"/>
    </source>
</evidence>
<protein>
    <submittedName>
        <fullName evidence="2">Aste57867_20271 protein</fullName>
    </submittedName>
</protein>
<dbReference type="GO" id="GO:0008270">
    <property type="term" value="F:zinc ion binding"/>
    <property type="evidence" value="ECO:0007669"/>
    <property type="project" value="InterPro"/>
</dbReference>
<keyword evidence="3" id="KW-1185">Reference proteome</keyword>
<dbReference type="Proteomes" id="UP000332933">
    <property type="component" value="Unassembled WGS sequence"/>
</dbReference>
<reference evidence="2 3" key="1">
    <citation type="submission" date="2019-03" db="EMBL/GenBank/DDBJ databases">
        <authorList>
            <person name="Gaulin E."/>
            <person name="Dumas B."/>
        </authorList>
    </citation>
    <scope>NUCLEOTIDE SEQUENCE [LARGE SCALE GENOMIC DNA]</scope>
    <source>
        <strain evidence="2">CBS 568.67</strain>
    </source>
</reference>
<organism evidence="2 3">
    <name type="scientific">Aphanomyces stellatus</name>
    <dbReference type="NCBI Taxonomy" id="120398"/>
    <lineage>
        <taxon>Eukaryota</taxon>
        <taxon>Sar</taxon>
        <taxon>Stramenopiles</taxon>
        <taxon>Oomycota</taxon>
        <taxon>Saprolegniomycetes</taxon>
        <taxon>Saprolegniales</taxon>
        <taxon>Verrucalvaceae</taxon>
        <taxon>Aphanomyces</taxon>
    </lineage>
</organism>
<sequence>MQRSKASTIHVILSAPHAVAPNASPVAQRRPERVVDLHGSWYDTLLDPFVTEPLQGAVDTGTRKHQYRALKELLFDQTVDPAASYLTTHVMALLGLYADGRRRARERHRRSHVDPNATLADDEQLLYTGKPDKNRPFKKQVVKDKCHYCHKIGHHAFECRFKKRDLAKGISRKSIPIEGEDQINILKHDDDTDEGFILATTDVSPRSDIEDAWILDSACTADVTGDKTLFAKLARTRPSTM</sequence>
<evidence type="ECO:0000313" key="3">
    <source>
        <dbReference type="Proteomes" id="UP000332933"/>
    </source>
</evidence>
<reference evidence="1" key="2">
    <citation type="submission" date="2019-06" db="EMBL/GenBank/DDBJ databases">
        <title>Genomics analysis of Aphanomyces spp. identifies a new class of oomycete effector associated with host adaptation.</title>
        <authorList>
            <person name="Gaulin E."/>
        </authorList>
    </citation>
    <scope>NUCLEOTIDE SEQUENCE</scope>
    <source>
        <strain evidence="1">CBS 578.67</strain>
    </source>
</reference>